<accession>A0A2V1JX96</accession>
<evidence type="ECO:0000256" key="6">
    <source>
        <dbReference type="ARBA" id="ARBA00023136"/>
    </source>
</evidence>
<feature type="transmembrane region" description="Helical" evidence="7">
    <location>
        <begin position="195"/>
        <end position="213"/>
    </location>
</feature>
<evidence type="ECO:0000256" key="2">
    <source>
        <dbReference type="ARBA" id="ARBA00007400"/>
    </source>
</evidence>
<dbReference type="Pfam" id="PF01757">
    <property type="entry name" value="Acyl_transf_3"/>
    <property type="match status" value="1"/>
</dbReference>
<feature type="transmembrane region" description="Helical" evidence="7">
    <location>
        <begin position="310"/>
        <end position="333"/>
    </location>
</feature>
<feature type="transmembrane region" description="Helical" evidence="7">
    <location>
        <begin position="246"/>
        <end position="266"/>
    </location>
</feature>
<keyword evidence="6 7" id="KW-0472">Membrane</keyword>
<feature type="transmembrane region" description="Helical" evidence="7">
    <location>
        <begin position="220"/>
        <end position="240"/>
    </location>
</feature>
<feature type="domain" description="Acyltransferase 3" evidence="8">
    <location>
        <begin position="15"/>
        <end position="330"/>
    </location>
</feature>
<dbReference type="RefSeq" id="WP_109061706.1">
    <property type="nucleotide sequence ID" value="NZ_QETA01000003.1"/>
</dbReference>
<proteinExistence type="inferred from homology"/>
<dbReference type="EMBL" id="QETA01000003">
    <property type="protein sequence ID" value="PWF23092.1"/>
    <property type="molecule type" value="Genomic_DNA"/>
</dbReference>
<dbReference type="Proteomes" id="UP000245212">
    <property type="component" value="Unassembled WGS sequence"/>
</dbReference>
<name>A0A2V1JX96_9BURK</name>
<dbReference type="GO" id="GO:0009246">
    <property type="term" value="P:enterobacterial common antigen biosynthetic process"/>
    <property type="evidence" value="ECO:0007669"/>
    <property type="project" value="TreeGrafter"/>
</dbReference>
<protein>
    <recommendedName>
        <fullName evidence="8">Acyltransferase 3 domain-containing protein</fullName>
    </recommendedName>
</protein>
<feature type="transmembrane region" description="Helical" evidence="7">
    <location>
        <begin position="20"/>
        <end position="38"/>
    </location>
</feature>
<evidence type="ECO:0000256" key="3">
    <source>
        <dbReference type="ARBA" id="ARBA00022475"/>
    </source>
</evidence>
<feature type="transmembrane region" description="Helical" evidence="7">
    <location>
        <begin position="278"/>
        <end position="298"/>
    </location>
</feature>
<dbReference type="AlphaFoldDB" id="A0A2V1JX96"/>
<comment type="subcellular location">
    <subcellularLocation>
        <location evidence="1">Cell membrane</location>
        <topology evidence="1">Multi-pass membrane protein</topology>
    </subcellularLocation>
</comment>
<comment type="similarity">
    <text evidence="2">Belongs to the acyltransferase 3 family.</text>
</comment>
<feature type="transmembrane region" description="Helical" evidence="7">
    <location>
        <begin position="58"/>
        <end position="75"/>
    </location>
</feature>
<gene>
    <name evidence="9" type="ORF">DD235_08820</name>
</gene>
<dbReference type="PANTHER" id="PTHR40074:SF2">
    <property type="entry name" value="O-ACETYLTRANSFERASE WECH"/>
    <property type="match status" value="1"/>
</dbReference>
<keyword evidence="3" id="KW-1003">Cell membrane</keyword>
<feature type="transmembrane region" description="Helical" evidence="7">
    <location>
        <begin position="135"/>
        <end position="155"/>
    </location>
</feature>
<dbReference type="PANTHER" id="PTHR40074">
    <property type="entry name" value="O-ACETYLTRANSFERASE WECH"/>
    <property type="match status" value="1"/>
</dbReference>
<dbReference type="InterPro" id="IPR002656">
    <property type="entry name" value="Acyl_transf_3_dom"/>
</dbReference>
<feature type="transmembrane region" description="Helical" evidence="7">
    <location>
        <begin position="95"/>
        <end position="115"/>
    </location>
</feature>
<evidence type="ECO:0000256" key="1">
    <source>
        <dbReference type="ARBA" id="ARBA00004651"/>
    </source>
</evidence>
<reference evidence="10" key="1">
    <citation type="submission" date="2018-05" db="EMBL/GenBank/DDBJ databases">
        <authorList>
            <person name="Li Y."/>
        </authorList>
    </citation>
    <scope>NUCLEOTIDE SEQUENCE [LARGE SCALE GENOMIC DNA]</scope>
    <source>
        <strain evidence="10">3d-2-2</strain>
    </source>
</reference>
<dbReference type="GO" id="GO:0016413">
    <property type="term" value="F:O-acetyltransferase activity"/>
    <property type="evidence" value="ECO:0007669"/>
    <property type="project" value="TreeGrafter"/>
</dbReference>
<evidence type="ECO:0000259" key="8">
    <source>
        <dbReference type="Pfam" id="PF01757"/>
    </source>
</evidence>
<feature type="transmembrane region" description="Helical" evidence="7">
    <location>
        <begin position="167"/>
        <end position="183"/>
    </location>
</feature>
<dbReference type="GO" id="GO:0005886">
    <property type="term" value="C:plasma membrane"/>
    <property type="evidence" value="ECO:0007669"/>
    <property type="project" value="UniProtKB-SubCell"/>
</dbReference>
<evidence type="ECO:0000313" key="10">
    <source>
        <dbReference type="Proteomes" id="UP000245212"/>
    </source>
</evidence>
<evidence type="ECO:0000256" key="7">
    <source>
        <dbReference type="SAM" id="Phobius"/>
    </source>
</evidence>
<comment type="caution">
    <text evidence="9">The sequence shown here is derived from an EMBL/GenBank/DDBJ whole genome shotgun (WGS) entry which is preliminary data.</text>
</comment>
<sequence>MPSNSPNFSSDLRLHNLDTARWLAALAVVLVHCAAHPLVRTTEYGTPAWQWANLYDAAARWCVPIFVMISGALLLDPSRQRPFREFYLRRAARLILPLIFWSLFYLGWSRLMHLWQGDPLRLADWLNKLWSGAPYYHLWYLYMIPGLYFFTPFLARSLRGMNPRQQGFATVGILALAMLDSLHSHLTGNTQRGFFMSWFLPYLGYFLAGRLIYNRQWRIPAPAALLTGGIVLTTLGTWGLSDSTTLRLYFYDSFSLGVIPMALGTFQLLLRNTLLPRLPALAGVAFGIYLLHPVYLDILRTSGLYHPESGTYWVIPVVTLLVFALSAISTWGLRNLQVGRLVT</sequence>
<keyword evidence="5 7" id="KW-1133">Transmembrane helix</keyword>
<keyword evidence="10" id="KW-1185">Reference proteome</keyword>
<evidence type="ECO:0000256" key="4">
    <source>
        <dbReference type="ARBA" id="ARBA00022692"/>
    </source>
</evidence>
<evidence type="ECO:0000313" key="9">
    <source>
        <dbReference type="EMBL" id="PWF23092.1"/>
    </source>
</evidence>
<organism evidence="9 10">
    <name type="scientific">Corticimicrobacter populi</name>
    <dbReference type="NCBI Taxonomy" id="2175229"/>
    <lineage>
        <taxon>Bacteria</taxon>
        <taxon>Pseudomonadati</taxon>
        <taxon>Pseudomonadota</taxon>
        <taxon>Betaproteobacteria</taxon>
        <taxon>Burkholderiales</taxon>
        <taxon>Alcaligenaceae</taxon>
        <taxon>Corticimicrobacter</taxon>
    </lineage>
</organism>
<keyword evidence="4 7" id="KW-0812">Transmembrane</keyword>
<evidence type="ECO:0000256" key="5">
    <source>
        <dbReference type="ARBA" id="ARBA00022989"/>
    </source>
</evidence>